<keyword evidence="6" id="KW-0067">ATP-binding</keyword>
<evidence type="ECO:0000256" key="3">
    <source>
        <dbReference type="ARBA" id="ARBA00022679"/>
    </source>
</evidence>
<dbReference type="SMART" id="SM00072">
    <property type="entry name" value="GuKc"/>
    <property type="match status" value="1"/>
</dbReference>
<reference evidence="8 9" key="1">
    <citation type="submission" date="2017-12" db="EMBL/GenBank/DDBJ databases">
        <title>Sequencing, de novo assembly and annotation of complete genome of a new Thraustochytrid species, strain FCC1311.</title>
        <authorList>
            <person name="Sedici K."/>
            <person name="Godart F."/>
            <person name="Aiese Cigliano R."/>
            <person name="Sanseverino W."/>
            <person name="Barakat M."/>
            <person name="Ortet P."/>
            <person name="Marechal E."/>
            <person name="Cagnac O."/>
            <person name="Amato A."/>
        </authorList>
    </citation>
    <scope>NUCLEOTIDE SEQUENCE [LARGE SCALE GENOMIC DNA]</scope>
</reference>
<dbReference type="Pfam" id="PF00625">
    <property type="entry name" value="Guanylate_kin"/>
    <property type="match status" value="1"/>
</dbReference>
<dbReference type="GO" id="GO:0005829">
    <property type="term" value="C:cytosol"/>
    <property type="evidence" value="ECO:0007669"/>
    <property type="project" value="TreeGrafter"/>
</dbReference>
<dbReference type="GO" id="GO:0004385">
    <property type="term" value="F:GMP kinase activity"/>
    <property type="evidence" value="ECO:0007669"/>
    <property type="project" value="UniProtKB-EC"/>
</dbReference>
<dbReference type="PANTHER" id="PTHR23117:SF13">
    <property type="entry name" value="GUANYLATE KINASE"/>
    <property type="match status" value="1"/>
</dbReference>
<gene>
    <name evidence="8" type="ORF">FCC1311_006722</name>
</gene>
<dbReference type="FunFam" id="3.40.50.300:FF:000776">
    <property type="entry name" value="Guanylate kinase 2"/>
    <property type="match status" value="1"/>
</dbReference>
<evidence type="ECO:0000256" key="1">
    <source>
        <dbReference type="ARBA" id="ARBA00005790"/>
    </source>
</evidence>
<dbReference type="Gene3D" id="3.40.50.300">
    <property type="entry name" value="P-loop containing nucleotide triphosphate hydrolases"/>
    <property type="match status" value="1"/>
</dbReference>
<dbReference type="SUPFAM" id="SSF47391">
    <property type="entry name" value="Dimerization-anchoring domain of cAMP-dependent PK regulatory subunit"/>
    <property type="match status" value="1"/>
</dbReference>
<evidence type="ECO:0000256" key="2">
    <source>
        <dbReference type="ARBA" id="ARBA00012961"/>
    </source>
</evidence>
<dbReference type="GO" id="GO:0005524">
    <property type="term" value="F:ATP binding"/>
    <property type="evidence" value="ECO:0007669"/>
    <property type="project" value="UniProtKB-KW"/>
</dbReference>
<organism evidence="8 9">
    <name type="scientific">Hondaea fermentalgiana</name>
    <dbReference type="NCBI Taxonomy" id="2315210"/>
    <lineage>
        <taxon>Eukaryota</taxon>
        <taxon>Sar</taxon>
        <taxon>Stramenopiles</taxon>
        <taxon>Bigyra</taxon>
        <taxon>Labyrinthulomycetes</taxon>
        <taxon>Thraustochytrida</taxon>
        <taxon>Thraustochytriidae</taxon>
        <taxon>Hondaea</taxon>
    </lineage>
</organism>
<name>A0A2R5G9W7_9STRA</name>
<evidence type="ECO:0000313" key="9">
    <source>
        <dbReference type="Proteomes" id="UP000241890"/>
    </source>
</evidence>
<evidence type="ECO:0000256" key="4">
    <source>
        <dbReference type="ARBA" id="ARBA00022741"/>
    </source>
</evidence>
<sequence length="278" mass="31265">MNSARSKGSSGSAGLSFQQASELNSRKDLLKEEHVKYVEEHPELKHIMSDFLSQVLLIKPSNICAFARDYFASHMAQEDGARPVILCGPSGVGKGTLVKRLFQDHSDVFGLSVSHTTRAPRDGEEDGVHYHFTDHETMQERIGRGEFIEFAHVHGNIYGTSEQAVRDVSAKGKICILEIDIQGVRKVREASSLNPICIYIAPPSFEILEQRLRDRGTEAEEDLLRRLNNAREEMAWLEEPGNVDVKVINDDLDHAYGTLLDSLREWYPSLEKSMSLNN</sequence>
<dbReference type="PANTHER" id="PTHR23117">
    <property type="entry name" value="GUANYLATE KINASE-RELATED"/>
    <property type="match status" value="1"/>
</dbReference>
<dbReference type="EC" id="2.7.4.8" evidence="2"/>
<dbReference type="InParanoid" id="A0A2R5G9W7"/>
<comment type="similarity">
    <text evidence="1">Belongs to the guanylate kinase family.</text>
</comment>
<dbReference type="InterPro" id="IPR027417">
    <property type="entry name" value="P-loop_NTPase"/>
</dbReference>
<feature type="domain" description="Guanylate kinase-like" evidence="7">
    <location>
        <begin position="81"/>
        <end position="264"/>
    </location>
</feature>
<evidence type="ECO:0000256" key="6">
    <source>
        <dbReference type="ARBA" id="ARBA00022840"/>
    </source>
</evidence>
<accession>A0A2R5G9W7</accession>
<dbReference type="InterPro" id="IPR020590">
    <property type="entry name" value="Guanylate_kinase_CS"/>
</dbReference>
<dbReference type="InterPro" id="IPR017665">
    <property type="entry name" value="Guanylate_kinase"/>
</dbReference>
<evidence type="ECO:0000256" key="5">
    <source>
        <dbReference type="ARBA" id="ARBA00022777"/>
    </source>
</evidence>
<dbReference type="AlphaFoldDB" id="A0A2R5G9W7"/>
<dbReference type="InterPro" id="IPR047501">
    <property type="entry name" value="DD_CATIP"/>
</dbReference>
<dbReference type="InterPro" id="IPR008145">
    <property type="entry name" value="GK/Ca_channel_bsu"/>
</dbReference>
<keyword evidence="5 8" id="KW-0418">Kinase</keyword>
<dbReference type="CDD" id="cd22973">
    <property type="entry name" value="DD_CATIP"/>
    <property type="match status" value="1"/>
</dbReference>
<dbReference type="SUPFAM" id="SSF52540">
    <property type="entry name" value="P-loop containing nucleoside triphosphate hydrolases"/>
    <property type="match status" value="1"/>
</dbReference>
<evidence type="ECO:0000259" key="7">
    <source>
        <dbReference type="PROSITE" id="PS50052"/>
    </source>
</evidence>
<dbReference type="PROSITE" id="PS50052">
    <property type="entry name" value="GUANYLATE_KINASE_2"/>
    <property type="match status" value="1"/>
</dbReference>
<dbReference type="InterPro" id="IPR008144">
    <property type="entry name" value="Guanylate_kin-like_dom"/>
</dbReference>
<dbReference type="NCBIfam" id="TIGR03263">
    <property type="entry name" value="guanyl_kin"/>
    <property type="match status" value="1"/>
</dbReference>
<dbReference type="OrthoDB" id="6334211at2759"/>
<dbReference type="FunFam" id="3.30.63.10:FF:000002">
    <property type="entry name" value="Guanylate kinase 1"/>
    <property type="match status" value="1"/>
</dbReference>
<dbReference type="EMBL" id="BEYU01000006">
    <property type="protein sequence ID" value="GBG24454.1"/>
    <property type="molecule type" value="Genomic_DNA"/>
</dbReference>
<dbReference type="FunCoup" id="A0A2R5G9W7">
    <property type="interactions" value="180"/>
</dbReference>
<dbReference type="Proteomes" id="UP000241890">
    <property type="component" value="Unassembled WGS sequence"/>
</dbReference>
<dbReference type="Gene3D" id="3.30.63.10">
    <property type="entry name" value="Guanylate Kinase phosphate binding domain"/>
    <property type="match status" value="1"/>
</dbReference>
<keyword evidence="9" id="KW-1185">Reference proteome</keyword>
<proteinExistence type="inferred from homology"/>
<dbReference type="PROSITE" id="PS00856">
    <property type="entry name" value="GUANYLATE_KINASE_1"/>
    <property type="match status" value="1"/>
</dbReference>
<protein>
    <recommendedName>
        <fullName evidence="2">guanylate kinase</fullName>
        <ecNumber evidence="2">2.7.4.8</ecNumber>
    </recommendedName>
</protein>
<dbReference type="CDD" id="cd00071">
    <property type="entry name" value="GMPK"/>
    <property type="match status" value="1"/>
</dbReference>
<evidence type="ECO:0000313" key="8">
    <source>
        <dbReference type="EMBL" id="GBG24454.1"/>
    </source>
</evidence>
<keyword evidence="3" id="KW-0808">Transferase</keyword>
<comment type="caution">
    <text evidence="8">The sequence shown here is derived from an EMBL/GenBank/DDBJ whole genome shotgun (WGS) entry which is preliminary data.</text>
</comment>
<keyword evidence="4" id="KW-0547">Nucleotide-binding</keyword>